<dbReference type="eggNOG" id="ENOG50314IM">
    <property type="taxonomic scope" value="Bacteria"/>
</dbReference>
<sequence>MTVDRIAVWLMFGLTGGICANCWYWYLRSWIFYVKNGFDFSEDFGPNLYLSEAQGDDRYLATPRQKFLILWPVLIIGSSIVPLGILLALIVPKPCVSCAP</sequence>
<keyword evidence="1 2" id="KW-0812">Transmembrane</keyword>
<dbReference type="KEGG" id="rec:RHECIAT_CH0001159"/>
<accession>B3PSX4</accession>
<evidence type="ECO:0000313" key="3">
    <source>
        <dbReference type="Proteomes" id="UP000008817"/>
    </source>
</evidence>
<dbReference type="Proteomes" id="UP000008817">
    <property type="component" value="Chromosome"/>
</dbReference>
<dbReference type="HOGENOM" id="CLU_2261536_0_0_5"/>
<protein>
    <submittedName>
        <fullName evidence="2">Putative transmembrane protein</fullName>
    </submittedName>
</protein>
<evidence type="ECO:0000256" key="1">
    <source>
        <dbReference type="SAM" id="Phobius"/>
    </source>
</evidence>
<dbReference type="AlphaFoldDB" id="B3PSX4"/>
<name>B3PSX4_RHIE6</name>
<dbReference type="EMBL" id="CP001074">
    <property type="protein sequence ID" value="ACE90140.1"/>
    <property type="molecule type" value="Genomic_DNA"/>
</dbReference>
<gene>
    <name evidence="2" type="ordered locus">RHECIAT_CH0001159</name>
</gene>
<feature type="transmembrane region" description="Helical" evidence="1">
    <location>
        <begin position="68"/>
        <end position="91"/>
    </location>
</feature>
<reference evidence="2 3" key="1">
    <citation type="submission" date="2008-04" db="EMBL/GenBank/DDBJ databases">
        <title>Genome diversity and DNA divergence of Rhizobium etli.</title>
        <authorList>
            <person name="Gonzalez V."/>
            <person name="Acosta J.L."/>
            <person name="Santamaria R.I."/>
            <person name="Bustos P."/>
            <person name="Hernandez-Gonzalez I.L."/>
            <person name="Fernandez J.L."/>
            <person name="Diaz R."/>
            <person name="Flores M."/>
            <person name="Mora J."/>
            <person name="Palacios R."/>
            <person name="Davila G."/>
        </authorList>
    </citation>
    <scope>NUCLEOTIDE SEQUENCE [LARGE SCALE GENOMIC DNA]</scope>
    <source>
        <strain evidence="2 3">CIAT 652</strain>
    </source>
</reference>
<keyword evidence="1" id="KW-1133">Transmembrane helix</keyword>
<feature type="transmembrane region" description="Helical" evidence="1">
    <location>
        <begin position="6"/>
        <end position="26"/>
    </location>
</feature>
<keyword evidence="1" id="KW-0472">Membrane</keyword>
<proteinExistence type="predicted"/>
<evidence type="ECO:0000313" key="2">
    <source>
        <dbReference type="EMBL" id="ACE90140.1"/>
    </source>
</evidence>
<organism evidence="2 3">
    <name type="scientific">Rhizobium etli (strain CIAT 652)</name>
    <dbReference type="NCBI Taxonomy" id="491916"/>
    <lineage>
        <taxon>Bacteria</taxon>
        <taxon>Pseudomonadati</taxon>
        <taxon>Pseudomonadota</taxon>
        <taxon>Alphaproteobacteria</taxon>
        <taxon>Hyphomicrobiales</taxon>
        <taxon>Rhizobiaceae</taxon>
        <taxon>Rhizobium/Agrobacterium group</taxon>
        <taxon>Rhizobium</taxon>
    </lineage>
</organism>